<accession>A0A0D1C559</accession>
<name>A0A0D1C559_MYCMD</name>
<proteinExistence type="predicted"/>
<gene>
    <name evidence="1" type="ORF">UMAG_03388</name>
</gene>
<dbReference type="KEGG" id="uma:UMAG_03388"/>
<dbReference type="OrthoDB" id="2549233at2759"/>
<dbReference type="Proteomes" id="UP000000561">
    <property type="component" value="Chromosome 8"/>
</dbReference>
<dbReference type="AlphaFoldDB" id="A0A0D1C559"/>
<keyword evidence="2" id="KW-1185">Reference proteome</keyword>
<evidence type="ECO:0000313" key="2">
    <source>
        <dbReference type="Proteomes" id="UP000000561"/>
    </source>
</evidence>
<dbReference type="VEuPathDB" id="FungiDB:UMAG_03388"/>
<dbReference type="eggNOG" id="ENOG502RWDH">
    <property type="taxonomic scope" value="Eukaryota"/>
</dbReference>
<organism evidence="1 2">
    <name type="scientific">Mycosarcoma maydis</name>
    <name type="common">Corn smut fungus</name>
    <name type="synonym">Ustilago maydis</name>
    <dbReference type="NCBI Taxonomy" id="5270"/>
    <lineage>
        <taxon>Eukaryota</taxon>
        <taxon>Fungi</taxon>
        <taxon>Dikarya</taxon>
        <taxon>Basidiomycota</taxon>
        <taxon>Ustilaginomycotina</taxon>
        <taxon>Ustilaginomycetes</taxon>
        <taxon>Ustilaginales</taxon>
        <taxon>Ustilaginaceae</taxon>
        <taxon>Mycosarcoma</taxon>
    </lineage>
</organism>
<reference evidence="1 2" key="1">
    <citation type="journal article" date="2006" name="Nature">
        <title>Insights from the genome of the biotrophic fungal plant pathogen Ustilago maydis.</title>
        <authorList>
            <person name="Kamper J."/>
            <person name="Kahmann R."/>
            <person name="Bolker M."/>
            <person name="Ma L.J."/>
            <person name="Brefort T."/>
            <person name="Saville B.J."/>
            <person name="Banuett F."/>
            <person name="Kronstad J.W."/>
            <person name="Gold S.E."/>
            <person name="Muller O."/>
            <person name="Perlin M.H."/>
            <person name="Wosten H.A."/>
            <person name="de Vries R."/>
            <person name="Ruiz-Herrera J."/>
            <person name="Reynaga-Pena C.G."/>
            <person name="Snetselaar K."/>
            <person name="McCann M."/>
            <person name="Perez-Martin J."/>
            <person name="Feldbrugge M."/>
            <person name="Basse C.W."/>
            <person name="Steinberg G."/>
            <person name="Ibeas J.I."/>
            <person name="Holloman W."/>
            <person name="Guzman P."/>
            <person name="Farman M."/>
            <person name="Stajich J.E."/>
            <person name="Sentandreu R."/>
            <person name="Gonzalez-Prieto J.M."/>
            <person name="Kennell J.C."/>
            <person name="Molina L."/>
            <person name="Schirawski J."/>
            <person name="Mendoza-Mendoza A."/>
            <person name="Greilinger D."/>
            <person name="Munch K."/>
            <person name="Rossel N."/>
            <person name="Scherer M."/>
            <person name="Vranes M."/>
            <person name="Ladendorf O."/>
            <person name="Vincon V."/>
            <person name="Fuchs U."/>
            <person name="Sandrock B."/>
            <person name="Meng S."/>
            <person name="Ho E.C."/>
            <person name="Cahill M.J."/>
            <person name="Boyce K.J."/>
            <person name="Klose J."/>
            <person name="Klosterman S.J."/>
            <person name="Deelstra H.J."/>
            <person name="Ortiz-Castellanos L."/>
            <person name="Li W."/>
            <person name="Sanchez-Alonso P."/>
            <person name="Schreier P.H."/>
            <person name="Hauser-Hahn I."/>
            <person name="Vaupel M."/>
            <person name="Koopmann E."/>
            <person name="Friedrich G."/>
            <person name="Voss H."/>
            <person name="Schluter T."/>
            <person name="Margolis J."/>
            <person name="Platt D."/>
            <person name="Swimmer C."/>
            <person name="Gnirke A."/>
            <person name="Chen F."/>
            <person name="Vysotskaia V."/>
            <person name="Mannhaupt G."/>
            <person name="Guldener U."/>
            <person name="Munsterkotter M."/>
            <person name="Haase D."/>
            <person name="Oesterheld M."/>
            <person name="Mewes H.W."/>
            <person name="Mauceli E.W."/>
            <person name="DeCaprio D."/>
            <person name="Wade C.M."/>
            <person name="Butler J."/>
            <person name="Young S."/>
            <person name="Jaffe D.B."/>
            <person name="Calvo S."/>
            <person name="Nusbaum C."/>
            <person name="Galagan J."/>
            <person name="Birren B.W."/>
        </authorList>
    </citation>
    <scope>NUCLEOTIDE SEQUENCE [LARGE SCALE GENOMIC DNA]</scope>
    <source>
        <strain evidence="2">DSM 14603 / FGSC 9021 / UM521</strain>
    </source>
</reference>
<dbReference type="EMBL" id="CM003147">
    <property type="protein sequence ID" value="KIS68822.1"/>
    <property type="molecule type" value="Genomic_DNA"/>
</dbReference>
<sequence>MTAERPRHADVDVLVFFLTSKLSQEERQDLITLIEGEQFKGDVVTVEWPYERPGTEEDIERLSPQAAVDKKPFEASTVVYIDDESDKKVIIADFEDGRVRLSRRLLASYAGRTAVGCNLCCMSLEDAVEED</sequence>
<evidence type="ECO:0000313" key="1">
    <source>
        <dbReference type="EMBL" id="KIS68822.1"/>
    </source>
</evidence>
<dbReference type="RefSeq" id="XP_011389766.1">
    <property type="nucleotide sequence ID" value="XM_011391464.1"/>
</dbReference>
<protein>
    <submittedName>
        <fullName evidence="1">Uncharacterized protein</fullName>
    </submittedName>
</protein>
<dbReference type="GeneID" id="23563853"/>
<dbReference type="InParanoid" id="A0A0D1C559"/>